<dbReference type="RefSeq" id="WP_345673260.1">
    <property type="nucleotide sequence ID" value="NZ_BAABHS010000001.1"/>
</dbReference>
<name>A0ABP9GK09_9ACTN</name>
<evidence type="ECO:0000313" key="3">
    <source>
        <dbReference type="Proteomes" id="UP001500466"/>
    </source>
</evidence>
<protein>
    <submittedName>
        <fullName evidence="2">DUF177 domain-containing protein</fullName>
    </submittedName>
</protein>
<feature type="compositionally biased region" description="Basic and acidic residues" evidence="1">
    <location>
        <begin position="1"/>
        <end position="11"/>
    </location>
</feature>
<dbReference type="InterPro" id="IPR003772">
    <property type="entry name" value="YceD"/>
</dbReference>
<gene>
    <name evidence="2" type="ORF">GCM10023205_01860</name>
</gene>
<accession>A0ABP9GK09</accession>
<organism evidence="2 3">
    <name type="scientific">Yinghuangia aomiensis</name>
    <dbReference type="NCBI Taxonomy" id="676205"/>
    <lineage>
        <taxon>Bacteria</taxon>
        <taxon>Bacillati</taxon>
        <taxon>Actinomycetota</taxon>
        <taxon>Actinomycetes</taxon>
        <taxon>Kitasatosporales</taxon>
        <taxon>Streptomycetaceae</taxon>
        <taxon>Yinghuangia</taxon>
    </lineage>
</organism>
<dbReference type="Pfam" id="PF02620">
    <property type="entry name" value="YceD"/>
    <property type="match status" value="1"/>
</dbReference>
<comment type="caution">
    <text evidence="2">The sequence shown here is derived from an EMBL/GenBank/DDBJ whole genome shotgun (WGS) entry which is preliminary data.</text>
</comment>
<feature type="region of interest" description="Disordered" evidence="1">
    <location>
        <begin position="176"/>
        <end position="198"/>
    </location>
</feature>
<evidence type="ECO:0000256" key="1">
    <source>
        <dbReference type="SAM" id="MobiDB-lite"/>
    </source>
</evidence>
<dbReference type="Proteomes" id="UP001500466">
    <property type="component" value="Unassembled WGS sequence"/>
</dbReference>
<sequence length="198" mass="21630">MRQDALDRLDPRNPLVVDTRELGRRPGSMRKSSREVPAPADMKIEVIGVPEGSPVELDFRLESVIDGVLITGVAEMDLAGECVRCLDPVEQQLRVDFQELYVYPDEDAEEDAPRLSGDMFDLEPVLRDAVVLALPLTPVCNDDCAGLCLECGARLDDNPGHAHESADPRWAALQGLFDGSTAEADDTGASRADENQEK</sequence>
<dbReference type="PANTHER" id="PTHR34374">
    <property type="entry name" value="LARGE RIBOSOMAL RNA SUBUNIT ACCUMULATION PROTEIN YCED HOMOLOG 1, CHLOROPLASTIC"/>
    <property type="match status" value="1"/>
</dbReference>
<feature type="region of interest" description="Disordered" evidence="1">
    <location>
        <begin position="1"/>
        <end position="36"/>
    </location>
</feature>
<keyword evidence="3" id="KW-1185">Reference proteome</keyword>
<evidence type="ECO:0000313" key="2">
    <source>
        <dbReference type="EMBL" id="GAA4945788.1"/>
    </source>
</evidence>
<dbReference type="PANTHER" id="PTHR34374:SF1">
    <property type="entry name" value="LARGE RIBOSOMAL RNA SUBUNIT ACCUMULATION PROTEIN YCED HOMOLOG 1, CHLOROPLASTIC"/>
    <property type="match status" value="1"/>
</dbReference>
<reference evidence="3" key="1">
    <citation type="journal article" date="2019" name="Int. J. Syst. Evol. Microbiol.">
        <title>The Global Catalogue of Microorganisms (GCM) 10K type strain sequencing project: providing services to taxonomists for standard genome sequencing and annotation.</title>
        <authorList>
            <consortium name="The Broad Institute Genomics Platform"/>
            <consortium name="The Broad Institute Genome Sequencing Center for Infectious Disease"/>
            <person name="Wu L."/>
            <person name="Ma J."/>
        </authorList>
    </citation>
    <scope>NUCLEOTIDE SEQUENCE [LARGE SCALE GENOMIC DNA]</scope>
    <source>
        <strain evidence="3">JCM 17986</strain>
    </source>
</reference>
<proteinExistence type="predicted"/>
<dbReference type="EMBL" id="BAABHS010000001">
    <property type="protein sequence ID" value="GAA4945788.1"/>
    <property type="molecule type" value="Genomic_DNA"/>
</dbReference>